<feature type="compositionally biased region" description="Basic residues" evidence="2">
    <location>
        <begin position="965"/>
        <end position="975"/>
    </location>
</feature>
<evidence type="ECO:0000313" key="5">
    <source>
        <dbReference type="WBParaSite" id="EEL_0000626401-mRNA-1"/>
    </source>
</evidence>
<dbReference type="WBParaSite" id="EEL_0000626401-mRNA-1">
    <property type="protein sequence ID" value="EEL_0000626401-mRNA-1"/>
    <property type="gene ID" value="EEL_0000626401"/>
</dbReference>
<feature type="coiled-coil region" evidence="1">
    <location>
        <begin position="451"/>
        <end position="527"/>
    </location>
</feature>
<feature type="coiled-coil region" evidence="1">
    <location>
        <begin position="881"/>
        <end position="954"/>
    </location>
</feature>
<dbReference type="Proteomes" id="UP000050640">
    <property type="component" value="Unplaced"/>
</dbReference>
<evidence type="ECO:0000256" key="1">
    <source>
        <dbReference type="SAM" id="Coils"/>
    </source>
</evidence>
<feature type="coiled-coil region" evidence="1">
    <location>
        <begin position="306"/>
        <end position="371"/>
    </location>
</feature>
<organism evidence="4 5">
    <name type="scientific">Elaeophora elaphi</name>
    <dbReference type="NCBI Taxonomy" id="1147741"/>
    <lineage>
        <taxon>Eukaryota</taxon>
        <taxon>Metazoa</taxon>
        <taxon>Ecdysozoa</taxon>
        <taxon>Nematoda</taxon>
        <taxon>Chromadorea</taxon>
        <taxon>Rhabditida</taxon>
        <taxon>Spirurina</taxon>
        <taxon>Spiruromorpha</taxon>
        <taxon>Filarioidea</taxon>
        <taxon>Onchocercidae</taxon>
        <taxon>Elaeophora</taxon>
    </lineage>
</organism>
<protein>
    <submittedName>
        <fullName evidence="5">Kinectin</fullName>
    </submittedName>
</protein>
<evidence type="ECO:0000256" key="3">
    <source>
        <dbReference type="SAM" id="Phobius"/>
    </source>
</evidence>
<sequence length="987" mass="113465">MENHSGRDGIEDLVISTFLIAALCYRNIQNCKGMDPTSFGFVAVIAVLITIISIIVFKMYPKETDFEKAYGENALRLLTEDRANKTKNAKNKNKGKSGERKKDFGAEEKQNRNEKPANGDLLYVRLPTNGHYGAEETNGTNGDEADTKLNRKKSKGKQLMAETKQHMESTKDEKIVVAKNVGDLSGQQDVSNNIIAQPEVVPTAGVLHDENKRTDIGERKSKKKNRARRNGEHLRQIAKEDDKVTEEIVPAMEILSQESEEKMLEKKVFFFSGNPLKDINTNKFQARLNAIAELEPEYITFLTNFINNTKTQRAKLNDEIALMRKQIADKDRLVLQCTNKLTAAEQKDSEIAVLQKTLTEEKRKYKLFEQTVCTQLSNNAQEKSYLQRKYDQILALFTSLLVNITLILHESKGSVISFFTFSQLQGEFGALREEMKKAQSVIHSTPPPVDIKPYQQQIDRLKAELTSSKNRCSQQELELNQRLQAMQQIRKELQNQDCQIEHLSKTNALLEKRLQDVEGNAKAERDTLEMKLQNTMKVAEELSVVTSEIRDEMLQHKGSAETAVQEREKHCEQIHILNAQLMDANRERVRYLNNCTTYCKTLAEMKTANADLSSQLEVLKNLTAVKNAACDELTKEVEKYRKQLADIMEAQNKETTKLRNELECIQKEKENYVKQLSIEISSEAAEVAKCRKELIEFKSEYNKKLNRIVSLEEEIAKYKKIEMERETMVSSCNDVSVPEKVSILRNSQLSSNIFFQELREANYKVVEISQQQEAIFKKHLEEVKKNHEKALQQYCCNVFKALRAIAPSNIKFPNLPIIYDNDQFYKWLKDVENVIQKCRNVKLLKVFLIGLWKKIYVYNLFKQFNTNEDDDNEAKVNLAKVAELEASNRRYRAALSNLSSHIDAIEQEAISKEKVYLDEISRLQHDINELQPLKKQLENEHERKLELISEAAKLCEVINGAQKHDNRRTKPHVKNKSAFDNSATNYG</sequence>
<feature type="compositionally biased region" description="Basic residues" evidence="2">
    <location>
        <begin position="85"/>
        <end position="95"/>
    </location>
</feature>
<dbReference type="AlphaFoldDB" id="A0A0R3RVV3"/>
<feature type="region of interest" description="Disordered" evidence="2">
    <location>
        <begin position="963"/>
        <end position="987"/>
    </location>
</feature>
<keyword evidence="3" id="KW-0472">Membrane</keyword>
<keyword evidence="4" id="KW-1185">Reference proteome</keyword>
<feature type="region of interest" description="Disordered" evidence="2">
    <location>
        <begin position="205"/>
        <end position="238"/>
    </location>
</feature>
<feature type="compositionally biased region" description="Basic and acidic residues" evidence="2">
    <location>
        <begin position="96"/>
        <end position="117"/>
    </location>
</feature>
<dbReference type="STRING" id="1147741.A0A0R3RVV3"/>
<feature type="compositionally biased region" description="Polar residues" evidence="2">
    <location>
        <begin position="978"/>
        <end position="987"/>
    </location>
</feature>
<accession>A0A0R3RVV3</accession>
<reference evidence="5" key="1">
    <citation type="submission" date="2016-04" db="UniProtKB">
        <authorList>
            <consortium name="WormBaseParasite"/>
        </authorList>
    </citation>
    <scope>IDENTIFICATION</scope>
</reference>
<evidence type="ECO:0000313" key="4">
    <source>
        <dbReference type="Proteomes" id="UP000050640"/>
    </source>
</evidence>
<keyword evidence="3" id="KW-1133">Transmembrane helix</keyword>
<feature type="region of interest" description="Disordered" evidence="2">
    <location>
        <begin position="84"/>
        <end position="158"/>
    </location>
</feature>
<name>A0A0R3RVV3_9BILA</name>
<proteinExistence type="predicted"/>
<dbReference type="SUPFAM" id="SSF58100">
    <property type="entry name" value="Bacterial hemolysins"/>
    <property type="match status" value="1"/>
</dbReference>
<keyword evidence="1" id="KW-0175">Coiled coil</keyword>
<keyword evidence="3" id="KW-0812">Transmembrane</keyword>
<feature type="compositionally biased region" description="Basic and acidic residues" evidence="2">
    <location>
        <begin position="229"/>
        <end position="238"/>
    </location>
</feature>
<evidence type="ECO:0000256" key="2">
    <source>
        <dbReference type="SAM" id="MobiDB-lite"/>
    </source>
</evidence>
<feature type="coiled-coil region" evidence="1">
    <location>
        <begin position="567"/>
        <end position="721"/>
    </location>
</feature>
<feature type="compositionally biased region" description="Basic and acidic residues" evidence="2">
    <location>
        <begin position="207"/>
        <end position="219"/>
    </location>
</feature>
<feature type="transmembrane region" description="Helical" evidence="3">
    <location>
        <begin position="40"/>
        <end position="60"/>
    </location>
</feature>